<keyword evidence="2" id="KW-0547">Nucleotide-binding</keyword>
<dbReference type="SUPFAM" id="SSF48452">
    <property type="entry name" value="TPR-like"/>
    <property type="match status" value="1"/>
</dbReference>
<organism evidence="2 3">
    <name type="scientific">Amycolatopsis pigmentata</name>
    <dbReference type="NCBI Taxonomy" id="450801"/>
    <lineage>
        <taxon>Bacteria</taxon>
        <taxon>Bacillati</taxon>
        <taxon>Actinomycetota</taxon>
        <taxon>Actinomycetes</taxon>
        <taxon>Pseudonocardiales</taxon>
        <taxon>Pseudonocardiaceae</taxon>
        <taxon>Amycolatopsis</taxon>
    </lineage>
</organism>
<dbReference type="PANTHER" id="PTHR47691">
    <property type="entry name" value="REGULATOR-RELATED"/>
    <property type="match status" value="1"/>
</dbReference>
<dbReference type="PRINTS" id="PR00364">
    <property type="entry name" value="DISEASERSIST"/>
</dbReference>
<name>A0ABW5G8L7_9PSEU</name>
<dbReference type="SMART" id="SM00421">
    <property type="entry name" value="HTH_LUXR"/>
    <property type="match status" value="1"/>
</dbReference>
<gene>
    <name evidence="2" type="ORF">ACFSXZ_39875</name>
</gene>
<keyword evidence="2" id="KW-0067">ATP-binding</keyword>
<evidence type="ECO:0000259" key="1">
    <source>
        <dbReference type="PROSITE" id="PS50043"/>
    </source>
</evidence>
<evidence type="ECO:0000313" key="3">
    <source>
        <dbReference type="Proteomes" id="UP001597417"/>
    </source>
</evidence>
<dbReference type="InterPro" id="IPR027417">
    <property type="entry name" value="P-loop_NTPase"/>
</dbReference>
<dbReference type="SUPFAM" id="SSF52540">
    <property type="entry name" value="P-loop containing nucleoside triphosphate hydrolases"/>
    <property type="match status" value="1"/>
</dbReference>
<proteinExistence type="predicted"/>
<comment type="caution">
    <text evidence="2">The sequence shown here is derived from an EMBL/GenBank/DDBJ whole genome shotgun (WGS) entry which is preliminary data.</text>
</comment>
<dbReference type="InterPro" id="IPR000792">
    <property type="entry name" value="Tscrpt_reg_LuxR_C"/>
</dbReference>
<dbReference type="EMBL" id="JBHUKR010000029">
    <property type="protein sequence ID" value="MFD2422501.1"/>
    <property type="molecule type" value="Genomic_DNA"/>
</dbReference>
<dbReference type="CDD" id="cd06170">
    <property type="entry name" value="LuxR_C_like"/>
    <property type="match status" value="1"/>
</dbReference>
<dbReference type="PRINTS" id="PR00038">
    <property type="entry name" value="HTHLUXR"/>
</dbReference>
<dbReference type="RefSeq" id="WP_378271604.1">
    <property type="nucleotide sequence ID" value="NZ_JBHUKR010000029.1"/>
</dbReference>
<dbReference type="Gene3D" id="1.25.40.10">
    <property type="entry name" value="Tetratricopeptide repeat domain"/>
    <property type="match status" value="1"/>
</dbReference>
<feature type="domain" description="HTH luxR-type" evidence="1">
    <location>
        <begin position="703"/>
        <end position="768"/>
    </location>
</feature>
<dbReference type="InterPro" id="IPR011990">
    <property type="entry name" value="TPR-like_helical_dom_sf"/>
</dbReference>
<dbReference type="GO" id="GO:0005524">
    <property type="term" value="F:ATP binding"/>
    <property type="evidence" value="ECO:0007669"/>
    <property type="project" value="UniProtKB-KW"/>
</dbReference>
<dbReference type="InterPro" id="IPR036388">
    <property type="entry name" value="WH-like_DNA-bd_sf"/>
</dbReference>
<accession>A0ABW5G8L7</accession>
<protein>
    <submittedName>
        <fullName evidence="2">ATP-binding protein</fullName>
    </submittedName>
</protein>
<dbReference type="Gene3D" id="3.40.50.300">
    <property type="entry name" value="P-loop containing nucleotide triphosphate hydrolases"/>
    <property type="match status" value="1"/>
</dbReference>
<reference evidence="3" key="1">
    <citation type="journal article" date="2019" name="Int. J. Syst. Evol. Microbiol.">
        <title>The Global Catalogue of Microorganisms (GCM) 10K type strain sequencing project: providing services to taxonomists for standard genome sequencing and annotation.</title>
        <authorList>
            <consortium name="The Broad Institute Genomics Platform"/>
            <consortium name="The Broad Institute Genome Sequencing Center for Infectious Disease"/>
            <person name="Wu L."/>
            <person name="Ma J."/>
        </authorList>
    </citation>
    <scope>NUCLEOTIDE SEQUENCE [LARGE SCALE GENOMIC DNA]</scope>
    <source>
        <strain evidence="3">CGMCC 4.7645</strain>
    </source>
</reference>
<dbReference type="InterPro" id="IPR002182">
    <property type="entry name" value="NB-ARC"/>
</dbReference>
<sequence>MADPPRTSGSLPAELTSFVGRRGELTDVKRLLSTTRLVTLTGMGGVGKTRLALRVAAEIRRAFPDGVWFVPLDELHDPESLPVTVADVLGMGENAATCAVGGLADYLEHKRLLLVLDNCEHLVSACASLTGKLLSATTGLRVLTTSRQVLHTEGERVLPVLPLAAPERGENGHREAVTLFADRAAAVVHGFEIDAANREKVDRICGRLDGIPLAIELAAVRLQVLSLDQILSRLDERFRLLTTGRRTAQPRHRTLEAAVTWSFALCTRAEQRVWAAVSIFPDGFDLEAAEAVCAGDGIERDSVLDLVAGMVDKSILARRSGTYGRTAWYRMLETVREYGRGKLAESGREETVRARHVAYCVALTRRYRENWFGPRQFEWAERLGREHEGLRLALAYCLTHPDLARNATEIASGLWSYFYASGRALEGHRWLAKALSFDTAPTRARAEALQHCALLAAQIGELEPARRMLDETRVLAEKFGDDALRAGYARGRSMVSFATGDLAGARTLLHEALAGYRSAGDLPQIFTTLLLLAALAFFVDEELPTAAPYSSDALGLSEEHGAGWSKTYARWALAVQEWRWGDARRASALLREATATPAADRAQLAYAFEAMAWCAGAQGRHERAAGLLGAAKSAWRHSGAPAEETSPYAAFDERCAARARAELGAEAFVKAYGAMVRASLDEAIAFALDEKRSPVRPRPQGRRAGRPGELTRREREIAELVADGLSNREIAARLVIAQRTAETHVENILAKLGFTSRAQIAAWLGERRALAT</sequence>
<dbReference type="PANTHER" id="PTHR47691:SF3">
    <property type="entry name" value="HTH-TYPE TRANSCRIPTIONAL REGULATOR RV0890C-RELATED"/>
    <property type="match status" value="1"/>
</dbReference>
<dbReference type="InterPro" id="IPR016032">
    <property type="entry name" value="Sig_transdc_resp-reg_C-effctor"/>
</dbReference>
<dbReference type="SUPFAM" id="SSF46894">
    <property type="entry name" value="C-terminal effector domain of the bipartite response regulators"/>
    <property type="match status" value="1"/>
</dbReference>
<dbReference type="PROSITE" id="PS50043">
    <property type="entry name" value="HTH_LUXR_2"/>
    <property type="match status" value="1"/>
</dbReference>
<dbReference type="Proteomes" id="UP001597417">
    <property type="component" value="Unassembled WGS sequence"/>
</dbReference>
<dbReference type="Gene3D" id="1.10.10.10">
    <property type="entry name" value="Winged helix-like DNA-binding domain superfamily/Winged helix DNA-binding domain"/>
    <property type="match status" value="1"/>
</dbReference>
<keyword evidence="3" id="KW-1185">Reference proteome</keyword>
<dbReference type="Pfam" id="PF00196">
    <property type="entry name" value="GerE"/>
    <property type="match status" value="1"/>
</dbReference>
<dbReference type="Pfam" id="PF00931">
    <property type="entry name" value="NB-ARC"/>
    <property type="match status" value="1"/>
</dbReference>
<evidence type="ECO:0000313" key="2">
    <source>
        <dbReference type="EMBL" id="MFD2422501.1"/>
    </source>
</evidence>